<keyword evidence="2" id="KW-1185">Reference proteome</keyword>
<protein>
    <submittedName>
        <fullName evidence="1">Uncharacterized protein</fullName>
    </submittedName>
</protein>
<comment type="caution">
    <text evidence="1">The sequence shown here is derived from an EMBL/GenBank/DDBJ whole genome shotgun (WGS) entry which is preliminary data.</text>
</comment>
<evidence type="ECO:0000313" key="2">
    <source>
        <dbReference type="Proteomes" id="UP001163046"/>
    </source>
</evidence>
<name>A0A9W9ZRS0_9CNID</name>
<dbReference type="Proteomes" id="UP001163046">
    <property type="component" value="Unassembled WGS sequence"/>
</dbReference>
<gene>
    <name evidence="1" type="ORF">OS493_010711</name>
</gene>
<evidence type="ECO:0000313" key="1">
    <source>
        <dbReference type="EMBL" id="KAJ7386305.1"/>
    </source>
</evidence>
<dbReference type="OrthoDB" id="5978405at2759"/>
<dbReference type="EMBL" id="MU825877">
    <property type="protein sequence ID" value="KAJ7386305.1"/>
    <property type="molecule type" value="Genomic_DNA"/>
</dbReference>
<proteinExistence type="predicted"/>
<reference evidence="1" key="1">
    <citation type="submission" date="2023-01" db="EMBL/GenBank/DDBJ databases">
        <title>Genome assembly of the deep-sea coral Lophelia pertusa.</title>
        <authorList>
            <person name="Herrera S."/>
            <person name="Cordes E."/>
        </authorList>
    </citation>
    <scope>NUCLEOTIDE SEQUENCE</scope>
    <source>
        <strain evidence="1">USNM1676648</strain>
        <tissue evidence="1">Polyp</tissue>
    </source>
</reference>
<dbReference type="AlphaFoldDB" id="A0A9W9ZRS0"/>
<sequence>MNVRLKGRLLSRRNFMNRKSLCDDTRWLLISDSNSEISEQTQIFDFNQASNGWSSMAQDFNRTRRTSSVTENGFANTRNTNDAKCKTGSCERCSYPRIVALVSDDVKPCLPSPSLMRRRNAICDEIEKRTMAMAGRTLRQKRVDMLRSIALTQFSLL</sequence>
<accession>A0A9W9ZRS0</accession>
<organism evidence="1 2">
    <name type="scientific">Desmophyllum pertusum</name>
    <dbReference type="NCBI Taxonomy" id="174260"/>
    <lineage>
        <taxon>Eukaryota</taxon>
        <taxon>Metazoa</taxon>
        <taxon>Cnidaria</taxon>
        <taxon>Anthozoa</taxon>
        <taxon>Hexacorallia</taxon>
        <taxon>Scleractinia</taxon>
        <taxon>Caryophylliina</taxon>
        <taxon>Caryophylliidae</taxon>
        <taxon>Desmophyllum</taxon>
    </lineage>
</organism>